<keyword evidence="9" id="KW-1185">Reference proteome</keyword>
<feature type="compositionally biased region" description="Basic and acidic residues" evidence="5">
    <location>
        <begin position="25"/>
        <end position="35"/>
    </location>
</feature>
<feature type="transmembrane region" description="Helical" evidence="6">
    <location>
        <begin position="185"/>
        <end position="205"/>
    </location>
</feature>
<feature type="transmembrane region" description="Helical" evidence="6">
    <location>
        <begin position="433"/>
        <end position="452"/>
    </location>
</feature>
<evidence type="ECO:0000256" key="3">
    <source>
        <dbReference type="ARBA" id="ARBA00022989"/>
    </source>
</evidence>
<evidence type="ECO:0000256" key="1">
    <source>
        <dbReference type="ARBA" id="ARBA00004141"/>
    </source>
</evidence>
<feature type="region of interest" description="Disordered" evidence="5">
    <location>
        <begin position="648"/>
        <end position="700"/>
    </location>
</feature>
<dbReference type="GO" id="GO:0022857">
    <property type="term" value="F:transmembrane transporter activity"/>
    <property type="evidence" value="ECO:0007669"/>
    <property type="project" value="InterPro"/>
</dbReference>
<sequence length="700" mass="78422">MADRIRHHRHHDPSPGMLPVPHGPETGDEHEHYPRAEGDLTTDHERAIFAYLTHPDDCYTPDGTYWADLPLRKRITFINESQTTEAKAELESIKSMMKESPLSPLSWYFRNAVLPGAGLGLEGYVLFSIGNLEPLFSSTWPQCWSKAGTECSHNWVASVTYLEVIGIMVGQLAVGVIGDWIGRRWGLIQDAAIMFVGLLMITASWGLDLNGWVICYAWSLFFYGFGVGGEYPITATSSMENAVGAGKLSTREDRLHRGRKVTMAFLMQGWGQLINQVLLIILLLAFHHGSGDPPYSAKTVQWTFRLSFFIPAIGTAWLVYYRTFKMPHAGRQLAAAKKKSNVTGYDVDSLKMACTYFGGRLLATAGGWFCNDVFFYGNKLFQSQFIAVISNNPKSVMTTWTWNLVNVVVSLAGYYLASLLIDNKFYGRKMMQQVGFLMCFIMFVVPAFHYYYYTSPMGVRSFQAMYFLSSFFNQFGPNSVTFLVAGEVFPTPIRASAHGFSACIGKAGALLASVLYNYIDTQTKFYVVPWFGLAGMILTWVFLPDTTGLDLKEQERRWEYIRAGRSDGYHGIAIHPIHLSMWERLMGVGKHYDPEQDLKQKIDDMRDEWAGKERMRLNKEIGGEPAGTEDLEEEDDWNEAVHHYFRNTTANEKLKSQARGGTSVGTGTSSGAVSDSDNGRLNEKAVNDSPTPSGESSGHD</sequence>
<keyword evidence="3 6" id="KW-1133">Transmembrane helix</keyword>
<accession>A0AA40BAY8</accession>
<evidence type="ECO:0000259" key="7">
    <source>
        <dbReference type="PROSITE" id="PS50850"/>
    </source>
</evidence>
<feature type="transmembrane region" description="Helical" evidence="6">
    <location>
        <begin position="155"/>
        <end position="178"/>
    </location>
</feature>
<dbReference type="AlphaFoldDB" id="A0AA40BAY8"/>
<feature type="compositionally biased region" description="Basic and acidic residues" evidence="5">
    <location>
        <begin position="677"/>
        <end position="686"/>
    </location>
</feature>
<feature type="transmembrane region" description="Helical" evidence="6">
    <location>
        <begin position="525"/>
        <end position="543"/>
    </location>
</feature>
<protein>
    <submittedName>
        <fullName evidence="8">Major facilitator superfamily domain-containing protein</fullName>
    </submittedName>
</protein>
<evidence type="ECO:0000256" key="4">
    <source>
        <dbReference type="ARBA" id="ARBA00023136"/>
    </source>
</evidence>
<dbReference type="GO" id="GO:0016020">
    <property type="term" value="C:membrane"/>
    <property type="evidence" value="ECO:0007669"/>
    <property type="project" value="UniProtKB-SubCell"/>
</dbReference>
<feature type="transmembrane region" description="Helical" evidence="6">
    <location>
        <begin position="400"/>
        <end position="421"/>
    </location>
</feature>
<evidence type="ECO:0000256" key="6">
    <source>
        <dbReference type="SAM" id="Phobius"/>
    </source>
</evidence>
<dbReference type="InterPro" id="IPR036259">
    <property type="entry name" value="MFS_trans_sf"/>
</dbReference>
<gene>
    <name evidence="8" type="ORF">B0H67DRAFT_639293</name>
</gene>
<keyword evidence="4 6" id="KW-0472">Membrane</keyword>
<evidence type="ECO:0000256" key="2">
    <source>
        <dbReference type="ARBA" id="ARBA00022692"/>
    </source>
</evidence>
<dbReference type="InterPro" id="IPR020846">
    <property type="entry name" value="MFS_dom"/>
</dbReference>
<feature type="transmembrane region" description="Helical" evidence="6">
    <location>
        <begin position="497"/>
        <end position="519"/>
    </location>
</feature>
<name>A0AA40BAY8_9PEZI</name>
<feature type="compositionally biased region" description="Basic residues" evidence="5">
    <location>
        <begin position="1"/>
        <end position="11"/>
    </location>
</feature>
<feature type="transmembrane region" description="Helical" evidence="6">
    <location>
        <begin position="302"/>
        <end position="321"/>
    </location>
</feature>
<evidence type="ECO:0000313" key="8">
    <source>
        <dbReference type="EMBL" id="KAK0730841.1"/>
    </source>
</evidence>
<dbReference type="PANTHER" id="PTHR24064">
    <property type="entry name" value="SOLUTE CARRIER FAMILY 22 MEMBER"/>
    <property type="match status" value="1"/>
</dbReference>
<dbReference type="Gene3D" id="1.20.1250.20">
    <property type="entry name" value="MFS general substrate transporter like domains"/>
    <property type="match status" value="1"/>
</dbReference>
<dbReference type="Proteomes" id="UP001172102">
    <property type="component" value="Unassembled WGS sequence"/>
</dbReference>
<evidence type="ECO:0000256" key="5">
    <source>
        <dbReference type="SAM" id="MobiDB-lite"/>
    </source>
</evidence>
<feature type="transmembrane region" description="Helical" evidence="6">
    <location>
        <begin position="261"/>
        <end position="286"/>
    </location>
</feature>
<comment type="subcellular location">
    <subcellularLocation>
        <location evidence="1">Membrane</location>
        <topology evidence="1">Multi-pass membrane protein</topology>
    </subcellularLocation>
</comment>
<dbReference type="InterPro" id="IPR005828">
    <property type="entry name" value="MFS_sugar_transport-like"/>
</dbReference>
<proteinExistence type="predicted"/>
<feature type="compositionally biased region" description="Low complexity" evidence="5">
    <location>
        <begin position="665"/>
        <end position="676"/>
    </location>
</feature>
<dbReference type="SUPFAM" id="SSF103473">
    <property type="entry name" value="MFS general substrate transporter"/>
    <property type="match status" value="1"/>
</dbReference>
<feature type="region of interest" description="Disordered" evidence="5">
    <location>
        <begin position="1"/>
        <end position="35"/>
    </location>
</feature>
<reference evidence="8" key="1">
    <citation type="submission" date="2023-06" db="EMBL/GenBank/DDBJ databases">
        <title>Genome-scale phylogeny and comparative genomics of the fungal order Sordariales.</title>
        <authorList>
            <consortium name="Lawrence Berkeley National Laboratory"/>
            <person name="Hensen N."/>
            <person name="Bonometti L."/>
            <person name="Westerberg I."/>
            <person name="Brannstrom I.O."/>
            <person name="Guillou S."/>
            <person name="Cros-Aarteil S."/>
            <person name="Calhoun S."/>
            <person name="Haridas S."/>
            <person name="Kuo A."/>
            <person name="Mondo S."/>
            <person name="Pangilinan J."/>
            <person name="Riley R."/>
            <person name="Labutti K."/>
            <person name="Andreopoulos B."/>
            <person name="Lipzen A."/>
            <person name="Chen C."/>
            <person name="Yanf M."/>
            <person name="Daum C."/>
            <person name="Ng V."/>
            <person name="Clum A."/>
            <person name="Steindorff A."/>
            <person name="Ohm R."/>
            <person name="Martin F."/>
            <person name="Silar P."/>
            <person name="Natvig D."/>
            <person name="Lalanne C."/>
            <person name="Gautier V."/>
            <person name="Ament-Velasquez S.L."/>
            <person name="Kruys A."/>
            <person name="Hutchinson M.I."/>
            <person name="Powell A.J."/>
            <person name="Barry K."/>
            <person name="Miller A.N."/>
            <person name="Grigoriev I.V."/>
            <person name="Debuchy R."/>
            <person name="Gladieux P."/>
            <person name="Thoren M.H."/>
            <person name="Johannesson H."/>
        </authorList>
    </citation>
    <scope>NUCLEOTIDE SEQUENCE</scope>
    <source>
        <strain evidence="8">SMH4607-1</strain>
    </source>
</reference>
<organism evidence="8 9">
    <name type="scientific">Lasiosphaeris hirsuta</name>
    <dbReference type="NCBI Taxonomy" id="260670"/>
    <lineage>
        <taxon>Eukaryota</taxon>
        <taxon>Fungi</taxon>
        <taxon>Dikarya</taxon>
        <taxon>Ascomycota</taxon>
        <taxon>Pezizomycotina</taxon>
        <taxon>Sordariomycetes</taxon>
        <taxon>Sordariomycetidae</taxon>
        <taxon>Sordariales</taxon>
        <taxon>Lasiosphaeriaceae</taxon>
        <taxon>Lasiosphaeris</taxon>
    </lineage>
</organism>
<keyword evidence="2 6" id="KW-0812">Transmembrane</keyword>
<feature type="compositionally biased region" description="Polar residues" evidence="5">
    <location>
        <begin position="688"/>
        <end position="700"/>
    </location>
</feature>
<dbReference type="PROSITE" id="PS50850">
    <property type="entry name" value="MFS"/>
    <property type="match status" value="1"/>
</dbReference>
<comment type="caution">
    <text evidence="8">The sequence shown here is derived from an EMBL/GenBank/DDBJ whole genome shotgun (WGS) entry which is preliminary data.</text>
</comment>
<feature type="domain" description="Major facilitator superfamily (MFS) profile" evidence="7">
    <location>
        <begin position="111"/>
        <end position="547"/>
    </location>
</feature>
<dbReference type="EMBL" id="JAUKUA010000001">
    <property type="protein sequence ID" value="KAK0730841.1"/>
    <property type="molecule type" value="Genomic_DNA"/>
</dbReference>
<feature type="transmembrane region" description="Helical" evidence="6">
    <location>
        <begin position="357"/>
        <end position="376"/>
    </location>
</feature>
<dbReference type="Pfam" id="PF00083">
    <property type="entry name" value="Sugar_tr"/>
    <property type="match status" value="2"/>
</dbReference>
<evidence type="ECO:0000313" key="9">
    <source>
        <dbReference type="Proteomes" id="UP001172102"/>
    </source>
</evidence>